<organism evidence="2 3">
    <name type="scientific">Candidatus Electrothrix communis</name>
    <dbReference type="NCBI Taxonomy" id="1859133"/>
    <lineage>
        <taxon>Bacteria</taxon>
        <taxon>Pseudomonadati</taxon>
        <taxon>Thermodesulfobacteriota</taxon>
        <taxon>Desulfobulbia</taxon>
        <taxon>Desulfobulbales</taxon>
        <taxon>Desulfobulbaceae</taxon>
        <taxon>Candidatus Electrothrix</taxon>
    </lineage>
</organism>
<proteinExistence type="predicted"/>
<keyword evidence="3" id="KW-1185">Reference proteome</keyword>
<keyword evidence="1" id="KW-1133">Transmembrane helix</keyword>
<accession>A0A3S3UDU7</accession>
<reference evidence="2 3" key="1">
    <citation type="submission" date="2017-01" db="EMBL/GenBank/DDBJ databases">
        <title>The cable genome- insights into the physiology and evolution of filamentous bacteria capable of sulfide oxidation via long distance electron transfer.</title>
        <authorList>
            <person name="Schreiber L."/>
            <person name="Bjerg J.T."/>
            <person name="Boggild A."/>
            <person name="Van De Vossenberg J."/>
            <person name="Meysman F."/>
            <person name="Nielsen L.P."/>
            <person name="Schramm A."/>
            <person name="Kjeldsen K.U."/>
        </authorList>
    </citation>
    <scope>NUCLEOTIDE SEQUENCE [LARGE SCALE GENOMIC DNA]</scope>
    <source>
        <strain evidence="2">A1</strain>
    </source>
</reference>
<dbReference type="AlphaFoldDB" id="A0A3S3UDU7"/>
<feature type="transmembrane region" description="Helical" evidence="1">
    <location>
        <begin position="21"/>
        <end position="40"/>
    </location>
</feature>
<feature type="non-terminal residue" evidence="2">
    <location>
        <position position="1"/>
    </location>
</feature>
<dbReference type="Proteomes" id="UP000288086">
    <property type="component" value="Unassembled WGS sequence"/>
</dbReference>
<sequence>RERNFWQFLKKYRKKMPQQTYDYVFYIFSAAVIGDNPRLFGFDFDNPLDDSDAAEK</sequence>
<protein>
    <submittedName>
        <fullName evidence="2">Uncharacterized protein</fullName>
    </submittedName>
</protein>
<evidence type="ECO:0000256" key="1">
    <source>
        <dbReference type="SAM" id="Phobius"/>
    </source>
</evidence>
<name>A0A3S3UDU7_9BACT</name>
<evidence type="ECO:0000313" key="2">
    <source>
        <dbReference type="EMBL" id="RWX47880.1"/>
    </source>
</evidence>
<dbReference type="EMBL" id="MTKP01000194">
    <property type="protein sequence ID" value="RWX47880.1"/>
    <property type="molecule type" value="Genomic_DNA"/>
</dbReference>
<gene>
    <name evidence="2" type="ORF">VT98_11944</name>
</gene>
<keyword evidence="1" id="KW-0472">Membrane</keyword>
<evidence type="ECO:0000313" key="3">
    <source>
        <dbReference type="Proteomes" id="UP000288086"/>
    </source>
</evidence>
<keyword evidence="1" id="KW-0812">Transmembrane</keyword>
<comment type="caution">
    <text evidence="2">The sequence shown here is derived from an EMBL/GenBank/DDBJ whole genome shotgun (WGS) entry which is preliminary data.</text>
</comment>